<evidence type="ECO:0000313" key="3">
    <source>
        <dbReference type="Proteomes" id="UP000321816"/>
    </source>
</evidence>
<keyword evidence="3" id="KW-1185">Reference proteome</keyword>
<dbReference type="PANTHER" id="PTHR42951">
    <property type="entry name" value="METALLO-BETA-LACTAMASE DOMAIN-CONTAINING"/>
    <property type="match status" value="1"/>
</dbReference>
<protein>
    <submittedName>
        <fullName evidence="2">MBL fold metallo-hydrolase</fullName>
    </submittedName>
</protein>
<evidence type="ECO:0000313" key="2">
    <source>
        <dbReference type="EMBL" id="WWD79006.1"/>
    </source>
</evidence>
<dbReference type="Proteomes" id="UP000321816">
    <property type="component" value="Chromosome"/>
</dbReference>
<dbReference type="SMART" id="SM00849">
    <property type="entry name" value="Lactamase_B"/>
    <property type="match status" value="1"/>
</dbReference>
<feature type="domain" description="Metallo-beta-lactamase" evidence="1">
    <location>
        <begin position="37"/>
        <end position="248"/>
    </location>
</feature>
<proteinExistence type="predicted"/>
<dbReference type="EMBL" id="CP144914">
    <property type="protein sequence ID" value="WWD79006.1"/>
    <property type="molecule type" value="Genomic_DNA"/>
</dbReference>
<dbReference type="PANTHER" id="PTHR42951:SF17">
    <property type="entry name" value="METALLO-BETA-LACTAMASE DOMAIN-CONTAINING PROTEIN"/>
    <property type="match status" value="1"/>
</dbReference>
<dbReference type="Gene3D" id="3.60.15.10">
    <property type="entry name" value="Ribonuclease Z/Hydroxyacylglutathione hydrolase-like"/>
    <property type="match status" value="1"/>
</dbReference>
<dbReference type="Pfam" id="PF00753">
    <property type="entry name" value="Lactamase_B"/>
    <property type="match status" value="1"/>
</dbReference>
<accession>A0A5C7EZL3</accession>
<dbReference type="SUPFAM" id="SSF56281">
    <property type="entry name" value="Metallo-hydrolase/oxidoreductase"/>
    <property type="match status" value="1"/>
</dbReference>
<sequence length="285" mass="31518">MDMERSSSTERYQPVTSVNSHDGVAIGEDLYSYTIQIVNVIFYGKPGNGNDWVLIDAGMPKSGDDIKEAAATRFGEGNPPKAIILTHAHFDHIGGLIDLLEQWEVPVYAHPLEIPYITGKQDYPDPDMTVEGGMIAKMSKLFPREAIDIGNRAQELPADKTVPEMPDWRWVHTPGHTEGHVSLFREADGALIVGDAFVAVKQDSLYKVRNQELEISGPPVYFTPDWEAAEQSVKTLAQLKPQFAFTGHGVPMSGDYLQEGLADLAANFKEKAIPDYGKFVDKDDD</sequence>
<dbReference type="CDD" id="cd07721">
    <property type="entry name" value="yflN-like_MBL-fold"/>
    <property type="match status" value="1"/>
</dbReference>
<dbReference type="RefSeq" id="WP_147805205.1">
    <property type="nucleotide sequence ID" value="NZ_CP144914.1"/>
</dbReference>
<evidence type="ECO:0000259" key="1">
    <source>
        <dbReference type="SMART" id="SM00849"/>
    </source>
</evidence>
<gene>
    <name evidence="2" type="ORF">FTX54_011290</name>
</gene>
<dbReference type="InterPro" id="IPR050855">
    <property type="entry name" value="NDM-1-like"/>
</dbReference>
<name>A0A5C7EZL3_9BACI</name>
<dbReference type="InterPro" id="IPR001279">
    <property type="entry name" value="Metallo-B-lactamas"/>
</dbReference>
<reference evidence="2 3" key="1">
    <citation type="submission" date="2024-01" db="EMBL/GenBank/DDBJ databases">
        <title>Complete Genome Sequence of Alkalicoccus halolimnae BZ-SZ-XJ29T, a Moderately Halophilic Bacterium Isolated from a Salt Lake.</title>
        <authorList>
            <person name="Zhao B."/>
        </authorList>
    </citation>
    <scope>NUCLEOTIDE SEQUENCE [LARGE SCALE GENOMIC DNA]</scope>
    <source>
        <strain evidence="2 3">BZ-SZ-XJ29</strain>
    </source>
</reference>
<dbReference type="AlphaFoldDB" id="A0A5C7EZL3"/>
<organism evidence="2 3">
    <name type="scientific">Alkalicoccus halolimnae</name>
    <dbReference type="NCBI Taxonomy" id="1667239"/>
    <lineage>
        <taxon>Bacteria</taxon>
        <taxon>Bacillati</taxon>
        <taxon>Bacillota</taxon>
        <taxon>Bacilli</taxon>
        <taxon>Bacillales</taxon>
        <taxon>Bacillaceae</taxon>
        <taxon>Alkalicoccus</taxon>
    </lineage>
</organism>
<dbReference type="InterPro" id="IPR036866">
    <property type="entry name" value="RibonucZ/Hydroxyglut_hydro"/>
</dbReference>
<dbReference type="OrthoDB" id="9802248at2"/>
<dbReference type="KEGG" id="ahal:FTX54_011290"/>